<keyword evidence="3" id="KW-1185">Reference proteome</keyword>
<accession>A0ABR2EJH0</accession>
<gene>
    <name evidence="2" type="ORF">V6N12_049197</name>
</gene>
<name>A0ABR2EJH0_9ROSI</name>
<feature type="domain" description="RNase H type-1" evidence="1">
    <location>
        <begin position="84"/>
        <end position="166"/>
    </location>
</feature>
<dbReference type="InterPro" id="IPR052929">
    <property type="entry name" value="RNase_H-like_EbsB-rel"/>
</dbReference>
<evidence type="ECO:0000313" key="2">
    <source>
        <dbReference type="EMBL" id="KAK8562148.1"/>
    </source>
</evidence>
<dbReference type="EMBL" id="JBBPBM010000013">
    <property type="protein sequence ID" value="KAK8562148.1"/>
    <property type="molecule type" value="Genomic_DNA"/>
</dbReference>
<protein>
    <recommendedName>
        <fullName evidence="1">RNase H type-1 domain-containing protein</fullName>
    </recommendedName>
</protein>
<dbReference type="Pfam" id="PF13456">
    <property type="entry name" value="RVT_3"/>
    <property type="match status" value="1"/>
</dbReference>
<proteinExistence type="predicted"/>
<reference evidence="2 3" key="1">
    <citation type="journal article" date="2024" name="G3 (Bethesda)">
        <title>Genome assembly of Hibiscus sabdariffa L. provides insights into metabolisms of medicinal natural products.</title>
        <authorList>
            <person name="Kim T."/>
        </authorList>
    </citation>
    <scope>NUCLEOTIDE SEQUENCE [LARGE SCALE GENOMIC DNA]</scope>
    <source>
        <strain evidence="2">TK-2024</strain>
        <tissue evidence="2">Old leaves</tissue>
    </source>
</reference>
<sequence>MFHPDKSSLQKSIKHDEVLITILALWFSRNKRLHKGIIQTKEKIITFIKAYCLEFSILSASIQRFPSVPLVHWEPPTEDFVKVNFDASFNLSSSETCYGVLVHDSHGLVMRACCRKSSCVPSSFAVEVLATIHAIEFSVDMGFPKIVVEGELLPVIKKSGNRVARIFSNFGMISSTDIFWVEEFLI</sequence>
<evidence type="ECO:0000313" key="3">
    <source>
        <dbReference type="Proteomes" id="UP001472677"/>
    </source>
</evidence>
<evidence type="ECO:0000259" key="1">
    <source>
        <dbReference type="Pfam" id="PF13456"/>
    </source>
</evidence>
<dbReference type="Proteomes" id="UP001472677">
    <property type="component" value="Unassembled WGS sequence"/>
</dbReference>
<dbReference type="PANTHER" id="PTHR47074">
    <property type="entry name" value="BNAC02G40300D PROTEIN"/>
    <property type="match status" value="1"/>
</dbReference>
<comment type="caution">
    <text evidence="2">The sequence shown here is derived from an EMBL/GenBank/DDBJ whole genome shotgun (WGS) entry which is preliminary data.</text>
</comment>
<dbReference type="PANTHER" id="PTHR47074:SF61">
    <property type="entry name" value="RNASE H TYPE-1 DOMAIN-CONTAINING PROTEIN"/>
    <property type="match status" value="1"/>
</dbReference>
<organism evidence="2 3">
    <name type="scientific">Hibiscus sabdariffa</name>
    <name type="common">roselle</name>
    <dbReference type="NCBI Taxonomy" id="183260"/>
    <lineage>
        <taxon>Eukaryota</taxon>
        <taxon>Viridiplantae</taxon>
        <taxon>Streptophyta</taxon>
        <taxon>Embryophyta</taxon>
        <taxon>Tracheophyta</taxon>
        <taxon>Spermatophyta</taxon>
        <taxon>Magnoliopsida</taxon>
        <taxon>eudicotyledons</taxon>
        <taxon>Gunneridae</taxon>
        <taxon>Pentapetalae</taxon>
        <taxon>rosids</taxon>
        <taxon>malvids</taxon>
        <taxon>Malvales</taxon>
        <taxon>Malvaceae</taxon>
        <taxon>Malvoideae</taxon>
        <taxon>Hibiscus</taxon>
    </lineage>
</organism>
<dbReference type="InterPro" id="IPR002156">
    <property type="entry name" value="RNaseH_domain"/>
</dbReference>